<dbReference type="AlphaFoldDB" id="A0A7S3XBU8"/>
<dbReference type="InterPro" id="IPR010378">
    <property type="entry name" value="TRAPPC13"/>
</dbReference>
<evidence type="ECO:0000313" key="5">
    <source>
        <dbReference type="EMBL" id="CAE0607558.1"/>
    </source>
</evidence>
<reference evidence="5" key="1">
    <citation type="submission" date="2021-01" db="EMBL/GenBank/DDBJ databases">
        <authorList>
            <person name="Corre E."/>
            <person name="Pelletier E."/>
            <person name="Niang G."/>
            <person name="Scheremetjew M."/>
            <person name="Finn R."/>
            <person name="Kale V."/>
            <person name="Holt S."/>
            <person name="Cochrane G."/>
            <person name="Meng A."/>
            <person name="Brown T."/>
            <person name="Cohen L."/>
        </authorList>
    </citation>
    <scope>NUCLEOTIDE SEQUENCE</scope>
    <source>
        <strain evidence="5">CCMP1897</strain>
    </source>
</reference>
<dbReference type="EMBL" id="HBIS01001560">
    <property type="protein sequence ID" value="CAE0607558.1"/>
    <property type="molecule type" value="Transcribed_RNA"/>
</dbReference>
<dbReference type="Pfam" id="PF23643">
    <property type="entry name" value="TRAPPC13_C"/>
    <property type="match status" value="1"/>
</dbReference>
<feature type="compositionally biased region" description="Basic and acidic residues" evidence="2">
    <location>
        <begin position="352"/>
        <end position="361"/>
    </location>
</feature>
<comment type="similarity">
    <text evidence="1">Belongs to the TRAPPC13 family.</text>
</comment>
<evidence type="ECO:0000256" key="2">
    <source>
        <dbReference type="SAM" id="MobiDB-lite"/>
    </source>
</evidence>
<feature type="compositionally biased region" description="Basic and acidic residues" evidence="2">
    <location>
        <begin position="32"/>
        <end position="43"/>
    </location>
</feature>
<dbReference type="GO" id="GO:1990072">
    <property type="term" value="C:TRAPPIII protein complex"/>
    <property type="evidence" value="ECO:0007669"/>
    <property type="project" value="TreeGrafter"/>
</dbReference>
<gene>
    <name evidence="5" type="ORF">PSAL00342_LOCUS1375</name>
</gene>
<feature type="compositionally biased region" description="Basic and acidic residues" evidence="2">
    <location>
        <begin position="9"/>
        <end position="20"/>
    </location>
</feature>
<evidence type="ECO:0000256" key="1">
    <source>
        <dbReference type="ARBA" id="ARBA00010785"/>
    </source>
</evidence>
<feature type="region of interest" description="Disordered" evidence="2">
    <location>
        <begin position="352"/>
        <end position="380"/>
    </location>
</feature>
<evidence type="ECO:0000259" key="3">
    <source>
        <dbReference type="Pfam" id="PF06159"/>
    </source>
</evidence>
<dbReference type="Pfam" id="PF06159">
    <property type="entry name" value="TRAPPC13_N"/>
    <property type="match status" value="1"/>
</dbReference>
<evidence type="ECO:0000259" key="4">
    <source>
        <dbReference type="Pfam" id="PF23643"/>
    </source>
</evidence>
<dbReference type="InterPro" id="IPR055428">
    <property type="entry name" value="TRAPPC13_C"/>
</dbReference>
<dbReference type="PANTHER" id="PTHR13134:SF3">
    <property type="entry name" value="TRAFFICKING PROTEIN PARTICLE COMPLEX SUBUNIT 13"/>
    <property type="match status" value="1"/>
</dbReference>
<dbReference type="PANTHER" id="PTHR13134">
    <property type="entry name" value="TRAFFICKING PROTEIN PARTICLE COMPLEX SUBUNIT 13"/>
    <property type="match status" value="1"/>
</dbReference>
<feature type="region of interest" description="Disordered" evidence="2">
    <location>
        <begin position="180"/>
        <end position="222"/>
    </location>
</feature>
<feature type="compositionally biased region" description="Basic and acidic residues" evidence="2">
    <location>
        <begin position="198"/>
        <end position="222"/>
    </location>
</feature>
<name>A0A7S3XBU8_9CHLO</name>
<proteinExistence type="inferred from homology"/>
<protein>
    <submittedName>
        <fullName evidence="5">Uncharacterized protein</fullName>
    </submittedName>
</protein>
<feature type="region of interest" description="Disordered" evidence="2">
    <location>
        <begin position="1"/>
        <end position="43"/>
    </location>
</feature>
<feature type="domain" description="Trafficking protein particle complex subunit 13 N-terminal" evidence="3">
    <location>
        <begin position="93"/>
        <end position="269"/>
    </location>
</feature>
<dbReference type="InterPro" id="IPR055427">
    <property type="entry name" value="TRAPPC13_N"/>
</dbReference>
<sequence>MDANTNTHVQDHGDGGRYEGSDDATSVQTPPRGRDKPETNDLHGDVMLRFLPMRLGKPDFAIAMDPCEPNLETWKRCSSQHSQGMVAPTASAPNTMHETPAQMDWNAAHAPRERSDLFRNDPTQLSPLRLPQQFGNAHVGTTFHAYVCLVNGGNGRATQLDVHAEMRCDGKKTVLFQAGPDAEDEKDQDASDQGLSCDKQRDDPVQNRGRKPLDRDRVTSHELGPGERFDFCVDYPMQTAGPHSLVCSCTYMDAQGARRVLPQHFKFEVEYPLRITTNVRDVCEKGSSTDPNAERITYIEAALENLTDTPLLLRHVRFEPRPHLCCRLVGVDDEEKSSGICSSFLEHMGESEDSRFSKDKSIQPAGSNAAKEPSLERDRSSVVHGALSAAKARAMDRLSRVARKLDLMAPAGGTRHFVFALAERRDSARAGRGDVAEADRLGRLRVEWRMPMGEKGELRTQQVMATQSASASVELAVHYIPSPTALEAPFRATFKLRNLTEATLGPLAIQIEATGPKASFLVCGKRGIEIESLAPLEEQAVEFTIVPCKSGVQPLPAVYALDKGTGSILCSLPRYDMYVDGNMSIT</sequence>
<organism evidence="5">
    <name type="scientific">Picocystis salinarum</name>
    <dbReference type="NCBI Taxonomy" id="88271"/>
    <lineage>
        <taxon>Eukaryota</taxon>
        <taxon>Viridiplantae</taxon>
        <taxon>Chlorophyta</taxon>
        <taxon>Picocystophyceae</taxon>
        <taxon>Picocystales</taxon>
        <taxon>Picocystaceae</taxon>
        <taxon>Picocystis</taxon>
    </lineage>
</organism>
<accession>A0A7S3XBU8</accession>
<feature type="domain" description="Trafficking protein particle complex subunit 13 C-terminal" evidence="4">
    <location>
        <begin position="483"/>
        <end position="563"/>
    </location>
</feature>